<keyword evidence="1" id="KW-0812">Transmembrane</keyword>
<evidence type="ECO:0000313" key="2">
    <source>
        <dbReference type="EMBL" id="RUO62405.1"/>
    </source>
</evidence>
<dbReference type="Pfam" id="PF19667">
    <property type="entry name" value="DUF6170"/>
    <property type="match status" value="1"/>
</dbReference>
<evidence type="ECO:0000256" key="1">
    <source>
        <dbReference type="SAM" id="Phobius"/>
    </source>
</evidence>
<gene>
    <name evidence="2" type="ORF">CWI73_10370</name>
</gene>
<name>A0A432YNH5_9GAMM</name>
<feature type="transmembrane region" description="Helical" evidence="1">
    <location>
        <begin position="38"/>
        <end position="55"/>
    </location>
</feature>
<sequence>MALYFSSRKIPQLDSYSFTERAMILSIAQQKMPVPRRLICNLAKLVPICVIFFLVVEVEGWWKLLALLAAGIGYPLFTQPININMSMPYIDKAIKQFEAQRSQ</sequence>
<organism evidence="2 3">
    <name type="scientific">Idiomarina piscisalsi</name>
    <dbReference type="NCBI Taxonomy" id="1096243"/>
    <lineage>
        <taxon>Bacteria</taxon>
        <taxon>Pseudomonadati</taxon>
        <taxon>Pseudomonadota</taxon>
        <taxon>Gammaproteobacteria</taxon>
        <taxon>Alteromonadales</taxon>
        <taxon>Idiomarinaceae</taxon>
        <taxon>Idiomarina</taxon>
    </lineage>
</organism>
<dbReference type="EMBL" id="PIQA01000012">
    <property type="protein sequence ID" value="RUO62405.1"/>
    <property type="molecule type" value="Genomic_DNA"/>
</dbReference>
<proteinExistence type="predicted"/>
<dbReference type="Proteomes" id="UP000288361">
    <property type="component" value="Unassembled WGS sequence"/>
</dbReference>
<comment type="caution">
    <text evidence="2">The sequence shown here is derived from an EMBL/GenBank/DDBJ whole genome shotgun (WGS) entry which is preliminary data.</text>
</comment>
<dbReference type="InterPro" id="IPR046168">
    <property type="entry name" value="DUF6170"/>
</dbReference>
<keyword evidence="1" id="KW-0472">Membrane</keyword>
<reference evidence="2 3" key="1">
    <citation type="journal article" date="2011" name="Front. Microbiol.">
        <title>Genomic signatures of strain selection and enhancement in Bacillus atrophaeus var. globigii, a historical biowarfare simulant.</title>
        <authorList>
            <person name="Gibbons H.S."/>
            <person name="Broomall S.M."/>
            <person name="McNew L.A."/>
            <person name="Daligault H."/>
            <person name="Chapman C."/>
            <person name="Bruce D."/>
            <person name="Karavis M."/>
            <person name="Krepps M."/>
            <person name="McGregor P.A."/>
            <person name="Hong C."/>
            <person name="Park K.H."/>
            <person name="Akmal A."/>
            <person name="Feldman A."/>
            <person name="Lin J.S."/>
            <person name="Chang W.E."/>
            <person name="Higgs B.W."/>
            <person name="Demirev P."/>
            <person name="Lindquist J."/>
            <person name="Liem A."/>
            <person name="Fochler E."/>
            <person name="Read T.D."/>
            <person name="Tapia R."/>
            <person name="Johnson S."/>
            <person name="Bishop-Lilly K.A."/>
            <person name="Detter C."/>
            <person name="Han C."/>
            <person name="Sozhamannan S."/>
            <person name="Rosenzweig C.N."/>
            <person name="Skowronski E.W."/>
        </authorList>
    </citation>
    <scope>NUCLEOTIDE SEQUENCE [LARGE SCALE GENOMIC DNA]</scope>
    <source>
        <strain evidence="2 3">TPS4-2</strain>
    </source>
</reference>
<dbReference type="AlphaFoldDB" id="A0A432YNH5"/>
<accession>A0A432YNH5</accession>
<protein>
    <submittedName>
        <fullName evidence="2">Uncharacterized protein</fullName>
    </submittedName>
</protein>
<feature type="transmembrane region" description="Helical" evidence="1">
    <location>
        <begin position="61"/>
        <end position="77"/>
    </location>
</feature>
<keyword evidence="1" id="KW-1133">Transmembrane helix</keyword>
<evidence type="ECO:0000313" key="3">
    <source>
        <dbReference type="Proteomes" id="UP000288361"/>
    </source>
</evidence>